<dbReference type="PIRSF" id="PIRSF006483">
    <property type="entry name" value="Membrane_protein_YitT"/>
    <property type="match status" value="1"/>
</dbReference>
<reference evidence="8 9" key="1">
    <citation type="journal article" date="2015" name="J. Biotechnol.">
        <title>Complete genome sequence of a malodorant-producing acetogen, Clostridium scatologenes ATCC 25775(T).</title>
        <authorList>
            <person name="Zhu Z."/>
            <person name="Guo T."/>
            <person name="Zheng H."/>
            <person name="Song T."/>
            <person name="Ouyang P."/>
            <person name="Xie J."/>
        </authorList>
    </citation>
    <scope>NUCLEOTIDE SEQUENCE [LARGE SCALE GENOMIC DNA]</scope>
    <source>
        <strain evidence="8 9">ATCC 25775</strain>
    </source>
</reference>
<dbReference type="Pfam" id="PF02588">
    <property type="entry name" value="YitT_membrane"/>
    <property type="match status" value="1"/>
</dbReference>
<dbReference type="GO" id="GO:0005886">
    <property type="term" value="C:plasma membrane"/>
    <property type="evidence" value="ECO:0007669"/>
    <property type="project" value="UniProtKB-SubCell"/>
</dbReference>
<dbReference type="KEGG" id="csq:CSCA_2612"/>
<keyword evidence="9" id="KW-1185">Reference proteome</keyword>
<evidence type="ECO:0000256" key="6">
    <source>
        <dbReference type="SAM" id="Phobius"/>
    </source>
</evidence>
<dbReference type="Proteomes" id="UP000033115">
    <property type="component" value="Chromosome"/>
</dbReference>
<accession>A0A0E3K002</accession>
<dbReference type="InterPro" id="IPR015867">
    <property type="entry name" value="N-reg_PII/ATP_PRibTrfase_C"/>
</dbReference>
<evidence type="ECO:0000256" key="3">
    <source>
        <dbReference type="ARBA" id="ARBA00022692"/>
    </source>
</evidence>
<feature type="transmembrane region" description="Helical" evidence="6">
    <location>
        <begin position="151"/>
        <end position="172"/>
    </location>
</feature>
<evidence type="ECO:0000313" key="8">
    <source>
        <dbReference type="EMBL" id="AKA69737.1"/>
    </source>
</evidence>
<keyword evidence="5 6" id="KW-0472">Membrane</keyword>
<evidence type="ECO:0000256" key="4">
    <source>
        <dbReference type="ARBA" id="ARBA00022989"/>
    </source>
</evidence>
<evidence type="ECO:0000313" key="9">
    <source>
        <dbReference type="Proteomes" id="UP000033115"/>
    </source>
</evidence>
<keyword evidence="4 6" id="KW-1133">Transmembrane helix</keyword>
<feature type="transmembrane region" description="Helical" evidence="6">
    <location>
        <begin position="80"/>
        <end position="98"/>
    </location>
</feature>
<feature type="domain" description="DUF2179" evidence="7">
    <location>
        <begin position="225"/>
        <end position="279"/>
    </location>
</feature>
<protein>
    <recommendedName>
        <fullName evidence="7">DUF2179 domain-containing protein</fullName>
    </recommendedName>
</protein>
<gene>
    <name evidence="8" type="ORF">CSCA_2612</name>
</gene>
<dbReference type="CDD" id="cd16380">
    <property type="entry name" value="YitT_C"/>
    <property type="match status" value="1"/>
</dbReference>
<feature type="transmembrane region" description="Helical" evidence="6">
    <location>
        <begin position="110"/>
        <end position="130"/>
    </location>
</feature>
<dbReference type="Gene3D" id="3.30.70.120">
    <property type="match status" value="1"/>
</dbReference>
<dbReference type="RefSeq" id="WP_029161665.1">
    <property type="nucleotide sequence ID" value="NZ_CP009933.1"/>
</dbReference>
<dbReference type="InterPro" id="IPR051461">
    <property type="entry name" value="UPF0750_membrane"/>
</dbReference>
<keyword evidence="3 6" id="KW-0812">Transmembrane</keyword>
<evidence type="ECO:0000259" key="7">
    <source>
        <dbReference type="Pfam" id="PF10035"/>
    </source>
</evidence>
<dbReference type="InterPro" id="IPR019264">
    <property type="entry name" value="DUF2179"/>
</dbReference>
<organism evidence="8 9">
    <name type="scientific">Clostridium scatologenes</name>
    <dbReference type="NCBI Taxonomy" id="1548"/>
    <lineage>
        <taxon>Bacteria</taxon>
        <taxon>Bacillati</taxon>
        <taxon>Bacillota</taxon>
        <taxon>Clostridia</taxon>
        <taxon>Eubacteriales</taxon>
        <taxon>Clostridiaceae</taxon>
        <taxon>Clostridium</taxon>
    </lineage>
</organism>
<keyword evidence="2" id="KW-1003">Cell membrane</keyword>
<dbReference type="EMBL" id="CP009933">
    <property type="protein sequence ID" value="AKA69737.1"/>
    <property type="molecule type" value="Genomic_DNA"/>
</dbReference>
<dbReference type="InterPro" id="IPR003740">
    <property type="entry name" value="YitT"/>
</dbReference>
<evidence type="ECO:0000256" key="1">
    <source>
        <dbReference type="ARBA" id="ARBA00004651"/>
    </source>
</evidence>
<feature type="transmembrane region" description="Helical" evidence="6">
    <location>
        <begin position="178"/>
        <end position="196"/>
    </location>
</feature>
<evidence type="ECO:0000256" key="5">
    <source>
        <dbReference type="ARBA" id="ARBA00023136"/>
    </source>
</evidence>
<evidence type="ECO:0000256" key="2">
    <source>
        <dbReference type="ARBA" id="ARBA00022475"/>
    </source>
</evidence>
<dbReference type="PANTHER" id="PTHR33545:SF5">
    <property type="entry name" value="UPF0750 MEMBRANE PROTEIN YITT"/>
    <property type="match status" value="1"/>
</dbReference>
<dbReference type="PANTHER" id="PTHR33545">
    <property type="entry name" value="UPF0750 MEMBRANE PROTEIN YITT-RELATED"/>
    <property type="match status" value="1"/>
</dbReference>
<feature type="transmembrane region" description="Helical" evidence="6">
    <location>
        <begin position="53"/>
        <end position="73"/>
    </location>
</feature>
<dbReference type="AlphaFoldDB" id="A0A0E3K002"/>
<dbReference type="HOGENOM" id="CLU_063199_1_1_9"/>
<sequence length="286" mass="31447">MTTKFLNKNDFIDFLFIILGSLIGAIGVNMFLIHAKLLSGGVTGLALIFQYLFKIQAGYVIIILNIPLFILSIIKLDKKFTIFSLIGTLAFSSSLILTEPISNILNINDSLLFCLYGGVVSGIGSGLVFAHRGSTGGLDIISMLFKRKYTNFNIGRISFYINLVIVSISAFIFGLPSALYTLIAMYITSFVIDNIVKGLNQSKAVFIITKKEEIISELIMVKLNRGVTYLYGEGAYNKDSKKILYCVVTLSQLPELKNLVTSIDEKAFISISDTSEIHGKGFKSGL</sequence>
<feature type="transmembrane region" description="Helical" evidence="6">
    <location>
        <begin position="12"/>
        <end position="33"/>
    </location>
</feature>
<proteinExistence type="predicted"/>
<dbReference type="Pfam" id="PF10035">
    <property type="entry name" value="DUF2179"/>
    <property type="match status" value="1"/>
</dbReference>
<name>A0A0E3K002_CLOSL</name>
<comment type="subcellular location">
    <subcellularLocation>
        <location evidence="1">Cell membrane</location>
        <topology evidence="1">Multi-pass membrane protein</topology>
    </subcellularLocation>
</comment>